<evidence type="ECO:0000256" key="2">
    <source>
        <dbReference type="ARBA" id="ARBA00022737"/>
    </source>
</evidence>
<protein>
    <recommendedName>
        <fullName evidence="7">C2HC/C3H-type domain-containing protein</fullName>
    </recommendedName>
</protein>
<dbReference type="PANTHER" id="PTHR13555">
    <property type="entry name" value="C2H2 ZINC FINGER CGI-62-RELATED"/>
    <property type="match status" value="1"/>
</dbReference>
<proteinExistence type="predicted"/>
<dbReference type="OrthoDB" id="10066537at2759"/>
<gene>
    <name evidence="8" type="ORF">OSB1V03_LOCUS10382</name>
</gene>
<keyword evidence="2" id="KW-0677">Repeat</keyword>
<feature type="compositionally biased region" description="Basic and acidic residues" evidence="6">
    <location>
        <begin position="1"/>
        <end position="30"/>
    </location>
</feature>
<feature type="compositionally biased region" description="Polar residues" evidence="6">
    <location>
        <begin position="238"/>
        <end position="252"/>
    </location>
</feature>
<dbReference type="Proteomes" id="UP000759131">
    <property type="component" value="Unassembled WGS sequence"/>
</dbReference>
<feature type="non-terminal residue" evidence="8">
    <location>
        <position position="527"/>
    </location>
</feature>
<feature type="compositionally biased region" description="Low complexity" evidence="6">
    <location>
        <begin position="57"/>
        <end position="68"/>
    </location>
</feature>
<feature type="region of interest" description="Disordered" evidence="6">
    <location>
        <begin position="417"/>
        <end position="487"/>
    </location>
</feature>
<reference evidence="8" key="1">
    <citation type="submission" date="2020-11" db="EMBL/GenBank/DDBJ databases">
        <authorList>
            <person name="Tran Van P."/>
        </authorList>
    </citation>
    <scope>NUCLEOTIDE SEQUENCE</scope>
</reference>
<evidence type="ECO:0000256" key="4">
    <source>
        <dbReference type="ARBA" id="ARBA00022833"/>
    </source>
</evidence>
<dbReference type="InterPro" id="IPR049899">
    <property type="entry name" value="Znf_C2HC_C3H"/>
</dbReference>
<organism evidence="8">
    <name type="scientific">Medioppia subpectinata</name>
    <dbReference type="NCBI Taxonomy" id="1979941"/>
    <lineage>
        <taxon>Eukaryota</taxon>
        <taxon>Metazoa</taxon>
        <taxon>Ecdysozoa</taxon>
        <taxon>Arthropoda</taxon>
        <taxon>Chelicerata</taxon>
        <taxon>Arachnida</taxon>
        <taxon>Acari</taxon>
        <taxon>Acariformes</taxon>
        <taxon>Sarcoptiformes</taxon>
        <taxon>Oribatida</taxon>
        <taxon>Brachypylina</taxon>
        <taxon>Oppioidea</taxon>
        <taxon>Oppiidae</taxon>
        <taxon>Medioppia</taxon>
    </lineage>
</organism>
<feature type="compositionally biased region" description="Low complexity" evidence="6">
    <location>
        <begin position="217"/>
        <end position="230"/>
    </location>
</feature>
<evidence type="ECO:0000256" key="5">
    <source>
        <dbReference type="PROSITE-ProRule" id="PRU01371"/>
    </source>
</evidence>
<evidence type="ECO:0000259" key="7">
    <source>
        <dbReference type="PROSITE" id="PS52027"/>
    </source>
</evidence>
<dbReference type="EMBL" id="CAJPIZ010007560">
    <property type="protein sequence ID" value="CAG2110398.1"/>
    <property type="molecule type" value="Genomic_DNA"/>
</dbReference>
<feature type="region of interest" description="Disordered" evidence="6">
    <location>
        <begin position="1"/>
        <end position="71"/>
    </location>
</feature>
<sequence>QEKHQIICNKTKESQKRRKQFDSHKQRGDLEAVNGFPVSTPPSRPTAGHTDHKHKTTTTASTANSTSNWRAKHEEFLRTVRAARGEKVDEPAADGVAAESGGPRVPVGYIVCDFCGRNFSNKAADRHIQWCREQKARIPRSANNAMALERMKARTKNNLNTQLVVENILFAKHYKPKASKSSPKTETPAHPIGSTTTGTATNGTKVSAGAVTNGTKAAAQRSQASGARSQPPTPPVNRKTTTVRPSPPNSLKMSPKPQPKNGTRKTPPSPPTTKYTQNRINSLSRPKNNSPVGSAEQLIKHTEPVMKFKEKFPNHTNMTRLDGNFTKNREIIELLKKTEVYNGGPRTVPGVRTGGMSPVKSDSQMGFQNGHYNNNTNGNQLSSDEEELMKLKTRIEDLYLNGGTKSQAKQINGIVINGQTNGHRNGNHFADNHTGSESTTRGSTSGSSADSSSIHTPPRDRANSMSDAGTRSQASSAASTGAGSGSANGGIPKFCHQCGTKYPSTIAKYCYECGSRRLGTVGPFISP</sequence>
<feature type="domain" description="C2HC/C3H-type" evidence="7">
    <location>
        <begin position="108"/>
        <end position="137"/>
    </location>
</feature>
<dbReference type="InterPro" id="IPR026319">
    <property type="entry name" value="ZC2HC1A/B-like"/>
</dbReference>
<dbReference type="AlphaFoldDB" id="A0A7R9KX71"/>
<evidence type="ECO:0000256" key="3">
    <source>
        <dbReference type="ARBA" id="ARBA00022771"/>
    </source>
</evidence>
<dbReference type="EMBL" id="OC862135">
    <property type="protein sequence ID" value="CAD7629968.1"/>
    <property type="molecule type" value="Genomic_DNA"/>
</dbReference>
<evidence type="ECO:0000256" key="1">
    <source>
        <dbReference type="ARBA" id="ARBA00022723"/>
    </source>
</evidence>
<keyword evidence="4" id="KW-0862">Zinc</keyword>
<accession>A0A7R9KX71</accession>
<dbReference type="PANTHER" id="PTHR13555:SF5">
    <property type="entry name" value="ZINC-FINGER OF A C2HC-TYPE"/>
    <property type="match status" value="1"/>
</dbReference>
<dbReference type="GO" id="GO:0008270">
    <property type="term" value="F:zinc ion binding"/>
    <property type="evidence" value="ECO:0007669"/>
    <property type="project" value="UniProtKB-KW"/>
</dbReference>
<evidence type="ECO:0000313" key="9">
    <source>
        <dbReference type="Proteomes" id="UP000759131"/>
    </source>
</evidence>
<evidence type="ECO:0000313" key="8">
    <source>
        <dbReference type="EMBL" id="CAD7629968.1"/>
    </source>
</evidence>
<name>A0A7R9KX71_9ACAR</name>
<feature type="region of interest" description="Disordered" evidence="6">
    <location>
        <begin position="176"/>
        <end position="295"/>
    </location>
</feature>
<keyword evidence="9" id="KW-1185">Reference proteome</keyword>
<feature type="compositionally biased region" description="Low complexity" evidence="6">
    <location>
        <begin position="435"/>
        <end position="453"/>
    </location>
</feature>
<feature type="compositionally biased region" description="Polar residues" evidence="6">
    <location>
        <begin position="277"/>
        <end position="292"/>
    </location>
</feature>
<keyword evidence="1" id="KW-0479">Metal-binding</keyword>
<evidence type="ECO:0000256" key="6">
    <source>
        <dbReference type="SAM" id="MobiDB-lite"/>
    </source>
</evidence>
<feature type="compositionally biased region" description="Low complexity" evidence="6">
    <location>
        <begin position="468"/>
        <end position="481"/>
    </location>
</feature>
<feature type="compositionally biased region" description="Low complexity" evidence="6">
    <location>
        <begin position="193"/>
        <end position="204"/>
    </location>
</feature>
<dbReference type="PROSITE" id="PS52027">
    <property type="entry name" value="ZF_C2HC_C3H"/>
    <property type="match status" value="1"/>
</dbReference>
<keyword evidence="3 5" id="KW-0863">Zinc-finger</keyword>